<keyword evidence="1" id="KW-0472">Membrane</keyword>
<feature type="transmembrane region" description="Helical" evidence="1">
    <location>
        <begin position="21"/>
        <end position="46"/>
    </location>
</feature>
<evidence type="ECO:0000259" key="2">
    <source>
        <dbReference type="Pfam" id="PF01345"/>
    </source>
</evidence>
<evidence type="ECO:0000256" key="1">
    <source>
        <dbReference type="SAM" id="Phobius"/>
    </source>
</evidence>
<dbReference type="Pfam" id="PF01345">
    <property type="entry name" value="DUF11"/>
    <property type="match status" value="1"/>
</dbReference>
<keyword evidence="1" id="KW-1133">Transmembrane helix</keyword>
<accession>A0A2G9ZEP0</accession>
<dbReference type="Proteomes" id="UP000230447">
    <property type="component" value="Unassembled WGS sequence"/>
</dbReference>
<dbReference type="AlphaFoldDB" id="A0A2G9ZEP0"/>
<sequence length="355" mass="37956">MKINKKNQKTIQSEKTGVAKFLLLGAFVFSLSAMPFVAIATAPVVLTYNASEVTFNTAKINGEITDHGRYDTGYYNQSQIWFEYGKTVAYGSKTPSRTIVSINSFTESLTGLSNCSIYHFRAVAQNGSATAYGVDKVFTTNCQVQTKVIATSQNITKGGAYAQKTTVDEGDEVSIQVVVESTGAATAKNVSLKVILPKGIVYNNGLTIAGVSDGRNITQETISLGALEPNKSKTIIFKAKAGPALNLPTGLNTLIGTALVYTTDSANTASFSFSQQGTGTGTAVASGIQPTSVNTGIVSDLAFSVLIPLLFAFLIIFLFKSKLIGLDKVLVERKENVDNFRAHKQLKKAIKKRTD</sequence>
<feature type="domain" description="DUF11" evidence="2">
    <location>
        <begin position="162"/>
        <end position="262"/>
    </location>
</feature>
<name>A0A2G9ZEP0_9BACT</name>
<dbReference type="InterPro" id="IPR001434">
    <property type="entry name" value="OmcB-like_DUF11"/>
</dbReference>
<reference evidence="3 4" key="1">
    <citation type="submission" date="2017-09" db="EMBL/GenBank/DDBJ databases">
        <title>Depth-based differentiation of microbial function through sediment-hosted aquifers and enrichment of novel symbionts in the deep terrestrial subsurface.</title>
        <authorList>
            <person name="Probst A.J."/>
            <person name="Ladd B."/>
            <person name="Jarett J.K."/>
            <person name="Geller-Mcgrath D.E."/>
            <person name="Sieber C.M."/>
            <person name="Emerson J.B."/>
            <person name="Anantharaman K."/>
            <person name="Thomas B.C."/>
            <person name="Malmstrom R."/>
            <person name="Stieglmeier M."/>
            <person name="Klingl A."/>
            <person name="Woyke T."/>
            <person name="Ryan C.M."/>
            <person name="Banfield J.F."/>
        </authorList>
    </citation>
    <scope>NUCLEOTIDE SEQUENCE [LARGE SCALE GENOMIC DNA]</scope>
    <source>
        <strain evidence="3">CG23_combo_of_CG06-09_8_20_14_all_37_87_8</strain>
    </source>
</reference>
<feature type="transmembrane region" description="Helical" evidence="1">
    <location>
        <begin position="301"/>
        <end position="319"/>
    </location>
</feature>
<protein>
    <recommendedName>
        <fullName evidence="2">DUF11 domain-containing protein</fullName>
    </recommendedName>
</protein>
<proteinExistence type="predicted"/>
<organism evidence="3 4">
    <name type="scientific">bacterium (Candidatus Gribaldobacteria) CG23_combo_of_CG06-09_8_20_14_all_37_87_8</name>
    <dbReference type="NCBI Taxonomy" id="2014278"/>
    <lineage>
        <taxon>Bacteria</taxon>
        <taxon>Candidatus Gribaldobacteria</taxon>
    </lineage>
</organism>
<keyword evidence="1" id="KW-0812">Transmembrane</keyword>
<gene>
    <name evidence="3" type="ORF">COX24_02495</name>
</gene>
<evidence type="ECO:0000313" key="4">
    <source>
        <dbReference type="Proteomes" id="UP000230447"/>
    </source>
</evidence>
<comment type="caution">
    <text evidence="3">The sequence shown here is derived from an EMBL/GenBank/DDBJ whole genome shotgun (WGS) entry which is preliminary data.</text>
</comment>
<evidence type="ECO:0000313" key="3">
    <source>
        <dbReference type="EMBL" id="PIP31634.1"/>
    </source>
</evidence>
<dbReference type="EMBL" id="PCSB01000053">
    <property type="protein sequence ID" value="PIP31634.1"/>
    <property type="molecule type" value="Genomic_DNA"/>
</dbReference>